<reference evidence="2 3" key="1">
    <citation type="submission" date="2016-10" db="EMBL/GenBank/DDBJ databases">
        <authorList>
            <person name="Varghese N."/>
            <person name="Submissions S."/>
        </authorList>
    </citation>
    <scope>NUCLEOTIDE SEQUENCE [LARGE SCALE GENOMIC DNA]</scope>
    <source>
        <strain evidence="2 3">BS2775</strain>
    </source>
</reference>
<dbReference type="OrthoDB" id="5918037at2"/>
<feature type="domain" description="Antitoxin Xre/MbcA/ParS-like toxin-binding" evidence="1">
    <location>
        <begin position="102"/>
        <end position="151"/>
    </location>
</feature>
<organism evidence="2 3">
    <name type="scientific">Pseudomonas orientalis</name>
    <dbReference type="NCBI Taxonomy" id="76758"/>
    <lineage>
        <taxon>Bacteria</taxon>
        <taxon>Pseudomonadati</taxon>
        <taxon>Pseudomonadota</taxon>
        <taxon>Gammaproteobacteria</taxon>
        <taxon>Pseudomonadales</taxon>
        <taxon>Pseudomonadaceae</taxon>
        <taxon>Pseudomonas</taxon>
    </lineage>
</organism>
<evidence type="ECO:0000259" key="1">
    <source>
        <dbReference type="Pfam" id="PF09722"/>
    </source>
</evidence>
<dbReference type="Pfam" id="PF09722">
    <property type="entry name" value="Xre_MbcA_ParS_C"/>
    <property type="match status" value="1"/>
</dbReference>
<evidence type="ECO:0000313" key="2">
    <source>
        <dbReference type="EMBL" id="SDU24200.1"/>
    </source>
</evidence>
<protein>
    <submittedName>
        <fullName evidence="2">Putative toxin-antitoxin system antitoxin component, TIGR02293 family</fullName>
    </submittedName>
</protein>
<gene>
    <name evidence="2" type="ORF">SAMN04490197_4146</name>
</gene>
<evidence type="ECO:0000313" key="3">
    <source>
        <dbReference type="Proteomes" id="UP000183653"/>
    </source>
</evidence>
<sequence>MCDLKATASAAPPSDRKPTEYLTKHKLENLCDVDVAMLVLNGFLLREVQSMLSSSKLYTSLSVIEQIVGKTKGMIRRQQASVRLDAHQSALAFQFAKALEFATEVFGAQALAEDWLCRPSRYFSGNAPLQLIENSIGFAVVERYLAQIRHGIYA</sequence>
<dbReference type="InterPro" id="IPR024467">
    <property type="entry name" value="Xre/MbcA/ParS-like_toxin-bd"/>
</dbReference>
<dbReference type="EMBL" id="LT629782">
    <property type="protein sequence ID" value="SDU24200.1"/>
    <property type="molecule type" value="Genomic_DNA"/>
</dbReference>
<keyword evidence="3" id="KW-1185">Reference proteome</keyword>
<dbReference type="AlphaFoldDB" id="A0A1H2GX40"/>
<dbReference type="Proteomes" id="UP000183653">
    <property type="component" value="Chromosome I"/>
</dbReference>
<proteinExistence type="predicted"/>
<accession>A0A1H2GX40</accession>
<name>A0A1H2GX40_9PSED</name>